<evidence type="ECO:0000313" key="3">
    <source>
        <dbReference type="Proteomes" id="UP001244787"/>
    </source>
</evidence>
<dbReference type="EMBL" id="JAUGQQ010000002">
    <property type="protein sequence ID" value="MDN3723552.1"/>
    <property type="molecule type" value="Genomic_DNA"/>
</dbReference>
<reference evidence="2 3" key="1">
    <citation type="submission" date="2023-06" db="EMBL/GenBank/DDBJ databases">
        <authorList>
            <person name="Ye Y.-Q."/>
            <person name="Du Z.-J."/>
        </authorList>
    </citation>
    <scope>NUCLEOTIDE SEQUENCE [LARGE SCALE GENOMIC DNA]</scope>
    <source>
        <strain evidence="2 3">SDUM287046</strain>
    </source>
</reference>
<comment type="caution">
    <text evidence="2">The sequence shown here is derived from an EMBL/GenBank/DDBJ whole genome shotgun (WGS) entry which is preliminary data.</text>
</comment>
<evidence type="ECO:0000313" key="2">
    <source>
        <dbReference type="EMBL" id="MDN3723552.1"/>
    </source>
</evidence>
<proteinExistence type="predicted"/>
<feature type="signal peptide" evidence="1">
    <location>
        <begin position="1"/>
        <end position="24"/>
    </location>
</feature>
<sequence length="159" mass="18272">MKKTFLSVVSILFMSVFFNQTVNAQSNKEETDLIQSVFGMEKKAIVADFVGNDAGETFWTLYDEYETKRKELGKRRVAVMADYVENYNNLDNAKYDEVIANMISLQKETDKLIDQYYKKIKKASGSKVAAQFFQLEGYILTQIRAAIFERIPIIGEFGN</sequence>
<evidence type="ECO:0000256" key="1">
    <source>
        <dbReference type="SAM" id="SignalP"/>
    </source>
</evidence>
<keyword evidence="3" id="KW-1185">Reference proteome</keyword>
<dbReference type="Proteomes" id="UP001244787">
    <property type="component" value="Unassembled WGS sequence"/>
</dbReference>
<keyword evidence="1" id="KW-0732">Signal</keyword>
<feature type="chain" id="PRO_5045054981" description="Sensor of ECF-type sigma factor" evidence="1">
    <location>
        <begin position="25"/>
        <end position="159"/>
    </location>
</feature>
<evidence type="ECO:0008006" key="4">
    <source>
        <dbReference type="Google" id="ProtNLM"/>
    </source>
</evidence>
<gene>
    <name evidence="2" type="ORF">QRD02_04100</name>
</gene>
<dbReference type="RefSeq" id="WP_290253644.1">
    <property type="nucleotide sequence ID" value="NZ_JAUGQQ010000002.1"/>
</dbReference>
<protein>
    <recommendedName>
        <fullName evidence="4">Sensor of ECF-type sigma factor</fullName>
    </recommendedName>
</protein>
<name>A0ABT8DFH1_9FLAO</name>
<accession>A0ABT8DFH1</accession>
<organism evidence="2 3">
    <name type="scientific">Aequorivita aurantiaca</name>
    <dbReference type="NCBI Taxonomy" id="3053356"/>
    <lineage>
        <taxon>Bacteria</taxon>
        <taxon>Pseudomonadati</taxon>
        <taxon>Bacteroidota</taxon>
        <taxon>Flavobacteriia</taxon>
        <taxon>Flavobacteriales</taxon>
        <taxon>Flavobacteriaceae</taxon>
        <taxon>Aequorivita</taxon>
    </lineage>
</organism>